<proteinExistence type="predicted"/>
<sequence>MDLTRKFPDHESPLLALILTKETTAPYVNENSIFDTQILPAFVEWGDLSVINELIPSAIPLLRCLIDAVYVLGVHNGLQRASNPIARLLEKEEVLDPNH</sequence>
<comment type="caution">
    <text evidence="1">The sequence shown here is derived from an EMBL/GenBank/DDBJ whole genome shotgun (WGS) entry which is preliminary data.</text>
</comment>
<reference evidence="1" key="1">
    <citation type="journal article" date="2015" name="Nature">
        <title>Complex archaea that bridge the gap between prokaryotes and eukaryotes.</title>
        <authorList>
            <person name="Spang A."/>
            <person name="Saw J.H."/>
            <person name="Jorgensen S.L."/>
            <person name="Zaremba-Niedzwiedzka K."/>
            <person name="Martijn J."/>
            <person name="Lind A.E."/>
            <person name="van Eijk R."/>
            <person name="Schleper C."/>
            <person name="Guy L."/>
            <person name="Ettema T.J."/>
        </authorList>
    </citation>
    <scope>NUCLEOTIDE SEQUENCE</scope>
</reference>
<name>A0A0F9PPB0_9ZZZZ</name>
<evidence type="ECO:0000313" key="1">
    <source>
        <dbReference type="EMBL" id="KKN02901.1"/>
    </source>
</evidence>
<dbReference type="AlphaFoldDB" id="A0A0F9PPB0"/>
<organism evidence="1">
    <name type="scientific">marine sediment metagenome</name>
    <dbReference type="NCBI Taxonomy" id="412755"/>
    <lineage>
        <taxon>unclassified sequences</taxon>
        <taxon>metagenomes</taxon>
        <taxon>ecological metagenomes</taxon>
    </lineage>
</organism>
<gene>
    <name evidence="1" type="ORF">LCGC14_1113170</name>
</gene>
<dbReference type="EMBL" id="LAZR01005095">
    <property type="protein sequence ID" value="KKN02901.1"/>
    <property type="molecule type" value="Genomic_DNA"/>
</dbReference>
<accession>A0A0F9PPB0</accession>
<protein>
    <submittedName>
        <fullName evidence="1">Uncharacterized protein</fullName>
    </submittedName>
</protein>